<dbReference type="RefSeq" id="WP_173145506.1">
    <property type="nucleotide sequence ID" value="NZ_CP053985.1"/>
</dbReference>
<keyword evidence="1" id="KW-1133">Transmembrane helix</keyword>
<reference evidence="2 3" key="1">
    <citation type="submission" date="2020-05" db="EMBL/GenBank/DDBJ databases">
        <title>FDA dAtabase for Regulatory Grade micrObial Sequences (FDA-ARGOS): Supporting development and validation of Infectious Disease Dx tests.</title>
        <authorList>
            <person name="Sproer C."/>
            <person name="Gronow S."/>
            <person name="Severitt S."/>
            <person name="Schroder I."/>
            <person name="Tallon L."/>
            <person name="Sadzewicz L."/>
            <person name="Zhao X."/>
            <person name="Vavikolanu K."/>
            <person name="Mehta A."/>
            <person name="Aluvathingal J."/>
            <person name="Nadendla S."/>
            <person name="Myers T."/>
            <person name="Yan Y."/>
            <person name="Sichtig H."/>
        </authorList>
    </citation>
    <scope>NUCLEOTIDE SEQUENCE [LARGE SCALE GENOMIC DNA]</scope>
    <source>
        <strain evidence="2 3">FDAARGOS_790</strain>
    </source>
</reference>
<keyword evidence="1" id="KW-0812">Transmembrane</keyword>
<evidence type="ECO:0000256" key="1">
    <source>
        <dbReference type="SAM" id="Phobius"/>
    </source>
</evidence>
<feature type="transmembrane region" description="Helical" evidence="1">
    <location>
        <begin position="20"/>
        <end position="41"/>
    </location>
</feature>
<gene>
    <name evidence="2" type="ORF">FOC84_17275</name>
</gene>
<protein>
    <submittedName>
        <fullName evidence="2">Uncharacterized protein</fullName>
    </submittedName>
</protein>
<dbReference type="KEGG" id="apes:FOC84_17275"/>
<dbReference type="EMBL" id="CP053985">
    <property type="protein sequence ID" value="QKH36611.1"/>
    <property type="molecule type" value="Genomic_DNA"/>
</dbReference>
<evidence type="ECO:0000313" key="3">
    <source>
        <dbReference type="Proteomes" id="UP000500970"/>
    </source>
</evidence>
<proteinExistence type="predicted"/>
<dbReference type="Proteomes" id="UP000500970">
    <property type="component" value="Chromosome"/>
</dbReference>
<name>A0A7D4E718_9BURK</name>
<organism evidence="2 3">
    <name type="scientific">Achromobacter pestifer</name>
    <dbReference type="NCBI Taxonomy" id="1353889"/>
    <lineage>
        <taxon>Bacteria</taxon>
        <taxon>Pseudomonadati</taxon>
        <taxon>Pseudomonadota</taxon>
        <taxon>Betaproteobacteria</taxon>
        <taxon>Burkholderiales</taxon>
        <taxon>Alcaligenaceae</taxon>
        <taxon>Achromobacter</taxon>
    </lineage>
</organism>
<accession>A0A7D4E718</accession>
<keyword evidence="1" id="KW-0472">Membrane</keyword>
<keyword evidence="3" id="KW-1185">Reference proteome</keyword>
<feature type="transmembrane region" description="Helical" evidence="1">
    <location>
        <begin position="53"/>
        <end position="79"/>
    </location>
</feature>
<sequence length="118" mass="13182">MIDVPLTLLKAGETFATESISLLPMVWVIGLLLCIESDLPLLRSTTWRLLRNVIVALMALFLVYVVVYGIYGSAVAVYFDDHGFTNLTLRTLSTMWVSIALALAGVVLWVHRRSRQNS</sequence>
<feature type="transmembrane region" description="Helical" evidence="1">
    <location>
        <begin position="91"/>
        <end position="110"/>
    </location>
</feature>
<dbReference type="AlphaFoldDB" id="A0A7D4E718"/>
<evidence type="ECO:0000313" key="2">
    <source>
        <dbReference type="EMBL" id="QKH36611.1"/>
    </source>
</evidence>